<dbReference type="EMBL" id="GBRH01197785">
    <property type="protein sequence ID" value="JAE00111.1"/>
    <property type="molecule type" value="Transcribed_RNA"/>
</dbReference>
<sequence>MLGQKREPMRAARQFRRSINLRSKKKIFS</sequence>
<reference evidence="2" key="2">
    <citation type="journal article" date="2015" name="Data Brief">
        <title>Shoot transcriptome of the giant reed, Arundo donax.</title>
        <authorList>
            <person name="Barrero R.A."/>
            <person name="Guerrero F.D."/>
            <person name="Moolhuijzen P."/>
            <person name="Goolsby J.A."/>
            <person name="Tidwell J."/>
            <person name="Bellgard S.E."/>
            <person name="Bellgard M.I."/>
        </authorList>
    </citation>
    <scope>NUCLEOTIDE SEQUENCE</scope>
    <source>
        <tissue evidence="2">Shoot tissue taken approximately 20 cm above the soil surface</tissue>
    </source>
</reference>
<reference evidence="2" key="1">
    <citation type="submission" date="2014-09" db="EMBL/GenBank/DDBJ databases">
        <authorList>
            <person name="Magalhaes I.L.F."/>
            <person name="Oliveira U."/>
            <person name="Santos F.R."/>
            <person name="Vidigal T.H.D.A."/>
            <person name="Brescovit A.D."/>
            <person name="Santos A.J."/>
        </authorList>
    </citation>
    <scope>NUCLEOTIDE SEQUENCE</scope>
    <source>
        <tissue evidence="2">Shoot tissue taken approximately 20 cm above the soil surface</tissue>
    </source>
</reference>
<organism evidence="2">
    <name type="scientific">Arundo donax</name>
    <name type="common">Giant reed</name>
    <name type="synonym">Donax arundinaceus</name>
    <dbReference type="NCBI Taxonomy" id="35708"/>
    <lineage>
        <taxon>Eukaryota</taxon>
        <taxon>Viridiplantae</taxon>
        <taxon>Streptophyta</taxon>
        <taxon>Embryophyta</taxon>
        <taxon>Tracheophyta</taxon>
        <taxon>Spermatophyta</taxon>
        <taxon>Magnoliopsida</taxon>
        <taxon>Liliopsida</taxon>
        <taxon>Poales</taxon>
        <taxon>Poaceae</taxon>
        <taxon>PACMAD clade</taxon>
        <taxon>Arundinoideae</taxon>
        <taxon>Arundineae</taxon>
        <taxon>Arundo</taxon>
    </lineage>
</organism>
<accession>A0A0A9EQK0</accession>
<proteinExistence type="predicted"/>
<name>A0A0A9EQK0_ARUDO</name>
<evidence type="ECO:0000256" key="1">
    <source>
        <dbReference type="SAM" id="MobiDB-lite"/>
    </source>
</evidence>
<evidence type="ECO:0000313" key="2">
    <source>
        <dbReference type="EMBL" id="JAE00111.1"/>
    </source>
</evidence>
<dbReference type="AlphaFoldDB" id="A0A0A9EQK0"/>
<feature type="region of interest" description="Disordered" evidence="1">
    <location>
        <begin position="1"/>
        <end position="29"/>
    </location>
</feature>
<protein>
    <submittedName>
        <fullName evidence="2">Uncharacterized protein</fullName>
    </submittedName>
</protein>
<feature type="compositionally biased region" description="Basic and acidic residues" evidence="1">
    <location>
        <begin position="1"/>
        <end position="10"/>
    </location>
</feature>